<feature type="compositionally biased region" description="Acidic residues" evidence="2">
    <location>
        <begin position="51"/>
        <end position="83"/>
    </location>
</feature>
<comment type="caution">
    <text evidence="3">The sequence shown here is derived from an EMBL/GenBank/DDBJ whole genome shotgun (WGS) entry which is preliminary data.</text>
</comment>
<protein>
    <submittedName>
        <fullName evidence="3">Uncharacterized protein</fullName>
    </submittedName>
</protein>
<feature type="region of interest" description="Disordered" evidence="2">
    <location>
        <begin position="1"/>
        <end position="147"/>
    </location>
</feature>
<dbReference type="AlphaFoldDB" id="A0A9P4UR98"/>
<keyword evidence="4" id="KW-1185">Reference proteome</keyword>
<feature type="non-terminal residue" evidence="3">
    <location>
        <position position="1"/>
    </location>
</feature>
<evidence type="ECO:0000313" key="3">
    <source>
        <dbReference type="EMBL" id="KAF2721860.1"/>
    </source>
</evidence>
<sequence>RRRNSSFSSNHDRSPITPTSKHRFSNASIGSNDLPTPGEDRDGGLGNLADELGDLENEEDEIYEEEGERLGDLGEEEGDEEEAAALKEARDSGVDVSYRHAADAGAGEVEGTRRGGKHVRNFSKPFGSPDGGRGGGRRLPEGYDGDEEPLSRDLEELMVAVAKMANSSGSAPSTSAAASTATNEDPLIPRAIAQLQDLGNQTALEQGATRLNTSTNSMTSHLTSQTKSLQSLASSLYKPFGAAAYFPTNPTSASALSSVDPATLEETIPFLDALLSNLPHPDTAPLQGLQKLSRETDNVMQTLSQLTDTLQMGKQATGAAARHLRTTQMIVAELRRERERADDARLELASEGAKEWEDKVRRKWCRSECEDVVKGFEGYCDSLRVRLEEATAVAA</sequence>
<dbReference type="EMBL" id="MU003787">
    <property type="protein sequence ID" value="KAF2721860.1"/>
    <property type="molecule type" value="Genomic_DNA"/>
</dbReference>
<keyword evidence="1" id="KW-0175">Coiled coil</keyword>
<gene>
    <name evidence="3" type="ORF">K431DRAFT_210933</name>
</gene>
<feature type="compositionally biased region" description="Polar residues" evidence="2">
    <location>
        <begin position="25"/>
        <end position="34"/>
    </location>
</feature>
<dbReference type="Proteomes" id="UP000799441">
    <property type="component" value="Unassembled WGS sequence"/>
</dbReference>
<feature type="compositionally biased region" description="Basic and acidic residues" evidence="2">
    <location>
        <begin position="84"/>
        <end position="102"/>
    </location>
</feature>
<dbReference type="OrthoDB" id="5427526at2759"/>
<proteinExistence type="predicted"/>
<feature type="non-terminal residue" evidence="3">
    <location>
        <position position="395"/>
    </location>
</feature>
<accession>A0A9P4UR98</accession>
<evidence type="ECO:0000313" key="4">
    <source>
        <dbReference type="Proteomes" id="UP000799441"/>
    </source>
</evidence>
<reference evidence="3" key="1">
    <citation type="journal article" date="2020" name="Stud. Mycol.">
        <title>101 Dothideomycetes genomes: a test case for predicting lifestyles and emergence of pathogens.</title>
        <authorList>
            <person name="Haridas S."/>
            <person name="Albert R."/>
            <person name="Binder M."/>
            <person name="Bloem J."/>
            <person name="Labutti K."/>
            <person name="Salamov A."/>
            <person name="Andreopoulos B."/>
            <person name="Baker S."/>
            <person name="Barry K."/>
            <person name="Bills G."/>
            <person name="Bluhm B."/>
            <person name="Cannon C."/>
            <person name="Castanera R."/>
            <person name="Culley D."/>
            <person name="Daum C."/>
            <person name="Ezra D."/>
            <person name="Gonzalez J."/>
            <person name="Henrissat B."/>
            <person name="Kuo A."/>
            <person name="Liang C."/>
            <person name="Lipzen A."/>
            <person name="Lutzoni F."/>
            <person name="Magnuson J."/>
            <person name="Mondo S."/>
            <person name="Nolan M."/>
            <person name="Ohm R."/>
            <person name="Pangilinan J."/>
            <person name="Park H.-J."/>
            <person name="Ramirez L."/>
            <person name="Alfaro M."/>
            <person name="Sun H."/>
            <person name="Tritt A."/>
            <person name="Yoshinaga Y."/>
            <person name="Zwiers L.-H."/>
            <person name="Turgeon B."/>
            <person name="Goodwin S."/>
            <person name="Spatafora J."/>
            <person name="Crous P."/>
            <person name="Grigoriev I."/>
        </authorList>
    </citation>
    <scope>NUCLEOTIDE SEQUENCE</scope>
    <source>
        <strain evidence="3">CBS 116435</strain>
    </source>
</reference>
<name>A0A9P4UR98_9PEZI</name>
<evidence type="ECO:0000256" key="1">
    <source>
        <dbReference type="SAM" id="Coils"/>
    </source>
</evidence>
<organism evidence="3 4">
    <name type="scientific">Polychaeton citri CBS 116435</name>
    <dbReference type="NCBI Taxonomy" id="1314669"/>
    <lineage>
        <taxon>Eukaryota</taxon>
        <taxon>Fungi</taxon>
        <taxon>Dikarya</taxon>
        <taxon>Ascomycota</taxon>
        <taxon>Pezizomycotina</taxon>
        <taxon>Dothideomycetes</taxon>
        <taxon>Dothideomycetidae</taxon>
        <taxon>Capnodiales</taxon>
        <taxon>Capnodiaceae</taxon>
        <taxon>Polychaeton</taxon>
    </lineage>
</organism>
<feature type="coiled-coil region" evidence="1">
    <location>
        <begin position="289"/>
        <end position="351"/>
    </location>
</feature>
<evidence type="ECO:0000256" key="2">
    <source>
        <dbReference type="SAM" id="MobiDB-lite"/>
    </source>
</evidence>